<dbReference type="PATRIC" id="fig|1178482.3.peg.881"/>
<dbReference type="OrthoDB" id="9797243at2"/>
<feature type="domain" description="PAS" evidence="20">
    <location>
        <begin position="576"/>
        <end position="620"/>
    </location>
</feature>
<evidence type="ECO:0000256" key="4">
    <source>
        <dbReference type="ARBA" id="ARBA00022475"/>
    </source>
</evidence>
<dbReference type="GO" id="GO:0000155">
    <property type="term" value="F:phosphorelay sensor kinase activity"/>
    <property type="evidence" value="ECO:0007669"/>
    <property type="project" value="InterPro"/>
</dbReference>
<dbReference type="Gene3D" id="3.40.50.2300">
    <property type="match status" value="1"/>
</dbReference>
<dbReference type="eggNOG" id="COG2205">
    <property type="taxonomic scope" value="Bacteria"/>
</dbReference>
<evidence type="ECO:0000256" key="5">
    <source>
        <dbReference type="ARBA" id="ARBA00022519"/>
    </source>
</evidence>
<dbReference type="CDD" id="cd00082">
    <property type="entry name" value="HisKA"/>
    <property type="match status" value="1"/>
</dbReference>
<dbReference type="CDD" id="cd00088">
    <property type="entry name" value="HPT"/>
    <property type="match status" value="1"/>
</dbReference>
<dbReference type="InterPro" id="IPR001638">
    <property type="entry name" value="Solute-binding_3/MltF_N"/>
</dbReference>
<dbReference type="NCBIfam" id="TIGR00229">
    <property type="entry name" value="sensory_box"/>
    <property type="match status" value="1"/>
</dbReference>
<dbReference type="Gene3D" id="3.40.190.10">
    <property type="entry name" value="Periplasmic binding protein-like II"/>
    <property type="match status" value="4"/>
</dbReference>
<keyword evidence="10" id="KW-0547">Nucleotide-binding</keyword>
<feature type="domain" description="PAC" evidence="21">
    <location>
        <begin position="650"/>
        <end position="702"/>
    </location>
</feature>
<dbReference type="SMART" id="SM00387">
    <property type="entry name" value="HATPase_c"/>
    <property type="match status" value="1"/>
</dbReference>
<dbReference type="Gene3D" id="1.20.120.160">
    <property type="entry name" value="HPT domain"/>
    <property type="match status" value="1"/>
</dbReference>
<dbReference type="InterPro" id="IPR005467">
    <property type="entry name" value="His_kinase_dom"/>
</dbReference>
<dbReference type="KEGG" id="hhu:AR456_18390"/>
<dbReference type="EC" id="2.7.13.3" evidence="3"/>
<keyword evidence="9" id="KW-0418">Kinase</keyword>
<dbReference type="Pfam" id="PF01627">
    <property type="entry name" value="Hpt"/>
    <property type="match status" value="1"/>
</dbReference>
<evidence type="ECO:0000256" key="9">
    <source>
        <dbReference type="ARBA" id="ARBA00022777"/>
    </source>
</evidence>
<dbReference type="CDD" id="cd13707">
    <property type="entry name" value="PBP2_BvgS_D2"/>
    <property type="match status" value="1"/>
</dbReference>
<dbReference type="SUPFAM" id="SSF55785">
    <property type="entry name" value="PYP-like sensor domain (PAS domain)"/>
    <property type="match status" value="1"/>
</dbReference>
<dbReference type="SMART" id="SM00062">
    <property type="entry name" value="PBPb"/>
    <property type="match status" value="2"/>
</dbReference>
<dbReference type="CDD" id="cd16922">
    <property type="entry name" value="HATPase_EvgS-ArcB-TorS-like"/>
    <property type="match status" value="1"/>
</dbReference>
<evidence type="ECO:0000256" key="11">
    <source>
        <dbReference type="ARBA" id="ARBA00022989"/>
    </source>
</evidence>
<keyword evidence="12" id="KW-0902">Two-component regulatory system</keyword>
<keyword evidence="8 16" id="KW-0812">Transmembrane</keyword>
<evidence type="ECO:0000256" key="12">
    <source>
        <dbReference type="ARBA" id="ARBA00023012"/>
    </source>
</evidence>
<dbReference type="SUPFAM" id="SSF53850">
    <property type="entry name" value="Periplasmic binding protein-like II"/>
    <property type="match status" value="2"/>
</dbReference>
<dbReference type="Pfam" id="PF08448">
    <property type="entry name" value="PAS_4"/>
    <property type="match status" value="1"/>
</dbReference>
<evidence type="ECO:0000259" key="20">
    <source>
        <dbReference type="PROSITE" id="PS50112"/>
    </source>
</evidence>
<dbReference type="PROSITE" id="PS50110">
    <property type="entry name" value="RESPONSE_REGULATORY"/>
    <property type="match status" value="1"/>
</dbReference>
<keyword evidence="10" id="KW-0067">ATP-binding</keyword>
<dbReference type="PANTHER" id="PTHR43047">
    <property type="entry name" value="TWO-COMPONENT HISTIDINE PROTEIN KINASE"/>
    <property type="match status" value="1"/>
</dbReference>
<dbReference type="PANTHER" id="PTHR43047:SF72">
    <property type="entry name" value="OSMOSENSING HISTIDINE PROTEIN KINASE SLN1"/>
    <property type="match status" value="1"/>
</dbReference>
<dbReference type="SUPFAM" id="SSF52172">
    <property type="entry name" value="CheY-like"/>
    <property type="match status" value="1"/>
</dbReference>
<comment type="catalytic activity">
    <reaction evidence="1">
        <text>ATP + protein L-histidine = ADP + protein N-phospho-L-histidine.</text>
        <dbReference type="EC" id="2.7.13.3"/>
    </reaction>
</comment>
<dbReference type="PROSITE" id="PS50113">
    <property type="entry name" value="PAC"/>
    <property type="match status" value="1"/>
</dbReference>
<dbReference type="PRINTS" id="PR00344">
    <property type="entry name" value="BCTRLSENSOR"/>
</dbReference>
<dbReference type="Gene3D" id="3.30.450.20">
    <property type="entry name" value="PAS domain"/>
    <property type="match status" value="1"/>
</dbReference>
<feature type="domain" description="Response regulatory" evidence="19">
    <location>
        <begin position="963"/>
        <end position="1082"/>
    </location>
</feature>
<gene>
    <name evidence="23" type="ORF">BJB45_08585</name>
</gene>
<evidence type="ECO:0000256" key="14">
    <source>
        <dbReference type="PROSITE-ProRule" id="PRU00110"/>
    </source>
</evidence>
<dbReference type="GO" id="GO:0005886">
    <property type="term" value="C:plasma membrane"/>
    <property type="evidence" value="ECO:0007669"/>
    <property type="project" value="UniProtKB-SubCell"/>
</dbReference>
<dbReference type="Pfam" id="PF00497">
    <property type="entry name" value="SBP_bac_3"/>
    <property type="match status" value="2"/>
</dbReference>
<dbReference type="SMART" id="SM00388">
    <property type="entry name" value="HisKA"/>
    <property type="match status" value="1"/>
</dbReference>
<dbReference type="InterPro" id="IPR000700">
    <property type="entry name" value="PAS-assoc_C"/>
</dbReference>
<feature type="domain" description="HPt" evidence="22">
    <location>
        <begin position="1109"/>
        <end position="1203"/>
    </location>
</feature>
<dbReference type="InterPro" id="IPR013656">
    <property type="entry name" value="PAS_4"/>
</dbReference>
<dbReference type="InterPro" id="IPR003594">
    <property type="entry name" value="HATPase_dom"/>
</dbReference>
<keyword evidence="5" id="KW-0997">Cell inner membrane</keyword>
<evidence type="ECO:0000256" key="6">
    <source>
        <dbReference type="ARBA" id="ARBA00022553"/>
    </source>
</evidence>
<evidence type="ECO:0000256" key="15">
    <source>
        <dbReference type="PROSITE-ProRule" id="PRU00169"/>
    </source>
</evidence>
<dbReference type="InterPro" id="IPR035965">
    <property type="entry name" value="PAS-like_dom_sf"/>
</dbReference>
<dbReference type="Gene3D" id="1.10.287.130">
    <property type="match status" value="1"/>
</dbReference>
<keyword evidence="7" id="KW-0808">Transferase</keyword>
<evidence type="ECO:0000256" key="10">
    <source>
        <dbReference type="ARBA" id="ARBA00022840"/>
    </source>
</evidence>
<keyword evidence="6 15" id="KW-0597">Phosphoprotein</keyword>
<evidence type="ECO:0000256" key="17">
    <source>
        <dbReference type="SAM" id="SignalP"/>
    </source>
</evidence>
<evidence type="ECO:0000256" key="16">
    <source>
        <dbReference type="SAM" id="Phobius"/>
    </source>
</evidence>
<dbReference type="InterPro" id="IPR036641">
    <property type="entry name" value="HPT_dom_sf"/>
</dbReference>
<dbReference type="InterPro" id="IPR008207">
    <property type="entry name" value="Sig_transdc_His_kin_Hpt_dom"/>
</dbReference>
<feature type="signal peptide" evidence="17">
    <location>
        <begin position="1"/>
        <end position="28"/>
    </location>
</feature>
<dbReference type="InterPro" id="IPR000014">
    <property type="entry name" value="PAS"/>
</dbReference>
<dbReference type="Pfam" id="PF00512">
    <property type="entry name" value="HisKA"/>
    <property type="match status" value="1"/>
</dbReference>
<dbReference type="SUPFAM" id="SSF47384">
    <property type="entry name" value="Homodimeric domain of signal transducing histidine kinase"/>
    <property type="match status" value="1"/>
</dbReference>
<evidence type="ECO:0000256" key="8">
    <source>
        <dbReference type="ARBA" id="ARBA00022692"/>
    </source>
</evidence>
<dbReference type="Pfam" id="PF02518">
    <property type="entry name" value="HATPase_c"/>
    <property type="match status" value="1"/>
</dbReference>
<dbReference type="InterPro" id="IPR036890">
    <property type="entry name" value="HATPase_C_sf"/>
</dbReference>
<dbReference type="GO" id="GO:0009927">
    <property type="term" value="F:histidine phosphotransfer kinase activity"/>
    <property type="evidence" value="ECO:0007669"/>
    <property type="project" value="TreeGrafter"/>
</dbReference>
<feature type="transmembrane region" description="Helical" evidence="16">
    <location>
        <begin position="537"/>
        <end position="558"/>
    </location>
</feature>
<reference evidence="23 24" key="1">
    <citation type="submission" date="2013-08" db="EMBL/GenBank/DDBJ databases">
        <title>draft genome of Halomonas huanghegensis, strain BJGMM-B45T.</title>
        <authorList>
            <person name="Miao C."/>
            <person name="Wan Y."/>
            <person name="Jin W."/>
        </authorList>
    </citation>
    <scope>NUCLEOTIDE SEQUENCE [LARGE SCALE GENOMIC DNA]</scope>
    <source>
        <strain evidence="23 24">BJGMM-B45</strain>
    </source>
</reference>
<comment type="caution">
    <text evidence="23">The sequence shown here is derived from an EMBL/GenBank/DDBJ whole genome shotgun (WGS) entry which is preliminary data.</text>
</comment>
<dbReference type="InterPro" id="IPR001789">
    <property type="entry name" value="Sig_transdc_resp-reg_receiver"/>
</dbReference>
<dbReference type="Pfam" id="PF00072">
    <property type="entry name" value="Response_reg"/>
    <property type="match status" value="1"/>
</dbReference>
<name>W1NCE0_9GAMM</name>
<comment type="subcellular location">
    <subcellularLocation>
        <location evidence="2">Cell inner membrane</location>
        <topology evidence="2">Multi-pass membrane protein</topology>
    </subcellularLocation>
</comment>
<feature type="modified residue" description="4-aspartylphosphate" evidence="15">
    <location>
        <position position="1012"/>
    </location>
</feature>
<keyword evidence="13 16" id="KW-0472">Membrane</keyword>
<dbReference type="RefSeq" id="WP_021817842.1">
    <property type="nucleotide sequence ID" value="NZ_AVBC01000018.1"/>
</dbReference>
<dbReference type="STRING" id="1178482.AR456_18390"/>
<feature type="domain" description="Histidine kinase" evidence="18">
    <location>
        <begin position="720"/>
        <end position="938"/>
    </location>
</feature>
<dbReference type="SUPFAM" id="SSF55874">
    <property type="entry name" value="ATPase domain of HSP90 chaperone/DNA topoisomerase II/histidine kinase"/>
    <property type="match status" value="1"/>
</dbReference>
<evidence type="ECO:0000256" key="1">
    <source>
        <dbReference type="ARBA" id="ARBA00000085"/>
    </source>
</evidence>
<dbReference type="InterPro" id="IPR011006">
    <property type="entry name" value="CheY-like_superfamily"/>
</dbReference>
<dbReference type="InterPro" id="IPR036097">
    <property type="entry name" value="HisK_dim/P_sf"/>
</dbReference>
<sequence length="1209" mass="134460">MIVSRFARSLTFISLILLLMVSVAPALAESDQGTPLELLARTHERQRLDLFSVEEQARIRQLETLRVGVFLSSYSPFEVVSDGTVLEGITADMLGIISGFTGLDVEVIQYSEQAQAITALKQGEIDAIATLPVNTRTGEGMIYTRPYLSSGLALVRRISTTESDDLVTGYDKLNEPWLESDGVRRVVSGTELRRFGSTLDAISSLIFDNVDNVVTDSVSAQYVINQFYPNDARIVSLIDESIDIGIGVSSDSLLLKSVLDKAISAIAPDVVNAVVDRWGGGGVVSRGRLELSPELQQWVKNRPVIRVAVNEELAPYSYYDIEQRYVGITSDVLSRLSALTGLEFDVVPFSKIQEAIRALQDGEVDMLADFAATPSRREQYLFSRPYLITPFAVIANGADKDVNVSDLNGMNIALPRGHALIPSLTLEFPNARFVELEDVWSTYQKVDRGGADVAIQPYRSAHYFLLRQQSSSLHIVGVLPNRFARMSFATLQGDTALVDILNTALASIRPEELASMENRWRTNPVISVPGWQAYRTIILGVILVSLLVVILFFAWNFFLRKEISKRKRVEEELYDQVEFMTAMIDGTPHPIYVRDTQGKLLRCNNSYLADLGLTESEAMNCKLGELPGIDPNVVDSLLHDYDTVIATQQPKIGDRVIGARGRSVTVYHWIIPLRGHAGDVRGVIGGWIDVSERYRLMNELKEAMQIAESASQYKSRFLATMSHEIRTLLNAIIGMLELALDRGRKGEFDEQALDISYQSSQDLLELIGYVLDFSKIEAGRLDLKPTRVDPVALCESVVGIFHPLAIEKGIILELEVEARKRYDVFVDPNRLKQVVSNLVSNAIKFTSEGFVRVVLSMTDAVDGMTELSIVVEDSGCGIAEQDMGRIFQPFSQLSSGINGTGLGLVICQGLVDQMKGQLTLTSEEHVGTRVAIGFILKAIDWPLQIPAYIDTGEMESSPLPTLNILVVDDHPANRILISQQFKQLDQKVTVTSSGAEALKIWEADCYELVITDCNMPGMTGYELARKMREREKAKGGPYSKIFALTANAMVEEKERCLESGMDGCLYKPISIQELRELLETVQSMQQIVCRLSQIKTVDICSVCKTLGVNPRTVMQMLEKLYFTNAEDIEQLHLAFERQDLSHQADLAHKIKGGARIIHADPVVEACVHLEQYLDRQQNDIQLKQAQQELLEELAILQEQLKSHALPVDE</sequence>
<dbReference type="eggNOG" id="COG0834">
    <property type="taxonomic scope" value="Bacteria"/>
</dbReference>
<dbReference type="EMBL" id="AVBC01000018">
    <property type="protein sequence ID" value="ERL52600.1"/>
    <property type="molecule type" value="Genomic_DNA"/>
</dbReference>
<feature type="modified residue" description="Phosphohistidine" evidence="14">
    <location>
        <position position="1148"/>
    </location>
</feature>
<dbReference type="CDD" id="cd17546">
    <property type="entry name" value="REC_hyHK_CKI1_RcsC-like"/>
    <property type="match status" value="1"/>
</dbReference>
<dbReference type="InterPro" id="IPR049871">
    <property type="entry name" value="BvgS-like_periplasmic2"/>
</dbReference>
<dbReference type="SUPFAM" id="SSF47226">
    <property type="entry name" value="Histidine-containing phosphotransfer domain, HPT domain"/>
    <property type="match status" value="1"/>
</dbReference>
<evidence type="ECO:0000259" key="22">
    <source>
        <dbReference type="PROSITE" id="PS50894"/>
    </source>
</evidence>
<evidence type="ECO:0000256" key="2">
    <source>
        <dbReference type="ARBA" id="ARBA00004429"/>
    </source>
</evidence>
<dbReference type="Proteomes" id="UP000019113">
    <property type="component" value="Unassembled WGS sequence"/>
</dbReference>
<evidence type="ECO:0000259" key="19">
    <source>
        <dbReference type="PROSITE" id="PS50110"/>
    </source>
</evidence>
<dbReference type="PROSITE" id="PS50894">
    <property type="entry name" value="HPT"/>
    <property type="match status" value="1"/>
</dbReference>
<evidence type="ECO:0000259" key="21">
    <source>
        <dbReference type="PROSITE" id="PS50113"/>
    </source>
</evidence>
<keyword evidence="17" id="KW-0732">Signal</keyword>
<evidence type="ECO:0000256" key="7">
    <source>
        <dbReference type="ARBA" id="ARBA00022679"/>
    </source>
</evidence>
<evidence type="ECO:0000256" key="3">
    <source>
        <dbReference type="ARBA" id="ARBA00012438"/>
    </source>
</evidence>
<evidence type="ECO:0000259" key="18">
    <source>
        <dbReference type="PROSITE" id="PS50109"/>
    </source>
</evidence>
<accession>W1NCE0</accession>
<keyword evidence="4" id="KW-1003">Cell membrane</keyword>
<keyword evidence="11 16" id="KW-1133">Transmembrane helix</keyword>
<evidence type="ECO:0000313" key="23">
    <source>
        <dbReference type="EMBL" id="ERL52600.1"/>
    </source>
</evidence>
<feature type="chain" id="PRO_5009977529" description="histidine kinase" evidence="17">
    <location>
        <begin position="29"/>
        <end position="1209"/>
    </location>
</feature>
<dbReference type="InterPro" id="IPR004358">
    <property type="entry name" value="Sig_transdc_His_kin-like_C"/>
</dbReference>
<evidence type="ECO:0000256" key="13">
    <source>
        <dbReference type="ARBA" id="ARBA00023136"/>
    </source>
</evidence>
<dbReference type="SMART" id="SM00448">
    <property type="entry name" value="REC"/>
    <property type="match status" value="1"/>
</dbReference>
<dbReference type="InterPro" id="IPR003661">
    <property type="entry name" value="HisK_dim/P_dom"/>
</dbReference>
<dbReference type="Gene3D" id="3.30.565.10">
    <property type="entry name" value="Histidine kinase-like ATPase, C-terminal domain"/>
    <property type="match status" value="1"/>
</dbReference>
<dbReference type="PROSITE" id="PS50112">
    <property type="entry name" value="PAS"/>
    <property type="match status" value="1"/>
</dbReference>
<dbReference type="CDD" id="cd00130">
    <property type="entry name" value="PAS"/>
    <property type="match status" value="1"/>
</dbReference>
<dbReference type="AlphaFoldDB" id="W1NCE0"/>
<proteinExistence type="predicted"/>
<evidence type="ECO:0000313" key="24">
    <source>
        <dbReference type="Proteomes" id="UP000019113"/>
    </source>
</evidence>
<dbReference type="PROSITE" id="PS50109">
    <property type="entry name" value="HIS_KIN"/>
    <property type="match status" value="1"/>
</dbReference>
<protein>
    <recommendedName>
        <fullName evidence="3">histidine kinase</fullName>
        <ecNumber evidence="3">2.7.13.3</ecNumber>
    </recommendedName>
</protein>
<organism evidence="23 24">
    <name type="scientific">Halomonas huangheensis</name>
    <dbReference type="NCBI Taxonomy" id="1178482"/>
    <lineage>
        <taxon>Bacteria</taxon>
        <taxon>Pseudomonadati</taxon>
        <taxon>Pseudomonadota</taxon>
        <taxon>Gammaproteobacteria</taxon>
        <taxon>Oceanospirillales</taxon>
        <taxon>Halomonadaceae</taxon>
        <taxon>Halomonas</taxon>
    </lineage>
</organism>
<keyword evidence="24" id="KW-1185">Reference proteome</keyword>